<name>A0A9W6URP5_9ACTN</name>
<dbReference type="PANTHER" id="PTHR10302:SF27">
    <property type="entry name" value="SINGLE-STRANDED DNA-BINDING PROTEIN"/>
    <property type="match status" value="1"/>
</dbReference>
<dbReference type="CDD" id="cd04496">
    <property type="entry name" value="SSB_OBF"/>
    <property type="match status" value="1"/>
</dbReference>
<evidence type="ECO:0000256" key="4">
    <source>
        <dbReference type="SAM" id="MobiDB-lite"/>
    </source>
</evidence>
<evidence type="ECO:0000256" key="1">
    <source>
        <dbReference type="ARBA" id="ARBA00023125"/>
    </source>
</evidence>
<dbReference type="InterPro" id="IPR000424">
    <property type="entry name" value="Primosome_PriB/ssb"/>
</dbReference>
<dbReference type="GO" id="GO:0003697">
    <property type="term" value="F:single-stranded DNA binding"/>
    <property type="evidence" value="ECO:0007669"/>
    <property type="project" value="UniProtKB-UniRule"/>
</dbReference>
<dbReference type="PROSITE" id="PS50935">
    <property type="entry name" value="SSB"/>
    <property type="match status" value="1"/>
</dbReference>
<dbReference type="HAMAP" id="MF_00984">
    <property type="entry name" value="SSB"/>
    <property type="match status" value="1"/>
</dbReference>
<dbReference type="NCBIfam" id="TIGR00621">
    <property type="entry name" value="ssb"/>
    <property type="match status" value="1"/>
</dbReference>
<dbReference type="AlphaFoldDB" id="A0A9W6URP5"/>
<reference evidence="5" key="1">
    <citation type="submission" date="2023-02" db="EMBL/GenBank/DDBJ databases">
        <title>Kitasatospora phosalacinea NBRC 14362.</title>
        <authorList>
            <person name="Ichikawa N."/>
            <person name="Sato H."/>
            <person name="Tonouchi N."/>
        </authorList>
    </citation>
    <scope>NUCLEOTIDE SEQUENCE</scope>
    <source>
        <strain evidence="5">NBRC 14362</strain>
    </source>
</reference>
<dbReference type="EMBL" id="BSRX01000054">
    <property type="protein sequence ID" value="GLW58559.1"/>
    <property type="molecule type" value="Genomic_DNA"/>
</dbReference>
<feature type="compositionally biased region" description="Low complexity" evidence="4">
    <location>
        <begin position="125"/>
        <end position="139"/>
    </location>
</feature>
<organism evidence="5 6">
    <name type="scientific">Kitasatospora phosalacinea</name>
    <dbReference type="NCBI Taxonomy" id="2065"/>
    <lineage>
        <taxon>Bacteria</taxon>
        <taxon>Bacillati</taxon>
        <taxon>Actinomycetota</taxon>
        <taxon>Actinomycetes</taxon>
        <taxon>Kitasatosporales</taxon>
        <taxon>Streptomycetaceae</taxon>
        <taxon>Kitasatospora</taxon>
    </lineage>
</organism>
<proteinExistence type="inferred from homology"/>
<dbReference type="InterPro" id="IPR012340">
    <property type="entry name" value="NA-bd_OB-fold"/>
</dbReference>
<protein>
    <recommendedName>
        <fullName evidence="2 3">Single-stranded DNA-binding protein</fullName>
        <shortName evidence="2">SSB</shortName>
    </recommendedName>
</protein>
<evidence type="ECO:0000256" key="3">
    <source>
        <dbReference type="RuleBase" id="RU000524"/>
    </source>
</evidence>
<evidence type="ECO:0000313" key="5">
    <source>
        <dbReference type="EMBL" id="GLW58559.1"/>
    </source>
</evidence>
<dbReference type="PANTHER" id="PTHR10302">
    <property type="entry name" value="SINGLE-STRANDED DNA-BINDING PROTEIN"/>
    <property type="match status" value="1"/>
</dbReference>
<dbReference type="Gene3D" id="2.40.50.140">
    <property type="entry name" value="Nucleic acid-binding proteins"/>
    <property type="match status" value="1"/>
</dbReference>
<comment type="caution">
    <text evidence="5">The sequence shown here is derived from an EMBL/GenBank/DDBJ whole genome shotgun (WGS) entry which is preliminary data.</text>
</comment>
<evidence type="ECO:0000313" key="6">
    <source>
        <dbReference type="Proteomes" id="UP001165143"/>
    </source>
</evidence>
<comment type="caution">
    <text evidence="2">Lacks conserved residue(s) required for the propagation of feature annotation.</text>
</comment>
<dbReference type="Proteomes" id="UP001165143">
    <property type="component" value="Unassembled WGS sequence"/>
</dbReference>
<gene>
    <name evidence="5" type="ORF">Kpho01_65700</name>
</gene>
<evidence type="ECO:0000256" key="2">
    <source>
        <dbReference type="HAMAP-Rule" id="MF_00984"/>
    </source>
</evidence>
<dbReference type="InterPro" id="IPR011344">
    <property type="entry name" value="ssDNA-bd"/>
</dbReference>
<dbReference type="GO" id="GO:0006260">
    <property type="term" value="P:DNA replication"/>
    <property type="evidence" value="ECO:0007669"/>
    <property type="project" value="InterPro"/>
</dbReference>
<accession>A0A9W6URP5</accession>
<keyword evidence="1 2" id="KW-0238">DNA-binding</keyword>
<dbReference type="RefSeq" id="WP_063737735.1">
    <property type="nucleotide sequence ID" value="NZ_BSRX01000054.1"/>
</dbReference>
<dbReference type="GO" id="GO:0009295">
    <property type="term" value="C:nucleoid"/>
    <property type="evidence" value="ECO:0007669"/>
    <property type="project" value="TreeGrafter"/>
</dbReference>
<comment type="subunit">
    <text evidence="2">Homotetramer.</text>
</comment>
<dbReference type="OrthoDB" id="9809878at2"/>
<feature type="region of interest" description="Disordered" evidence="4">
    <location>
        <begin position="122"/>
        <end position="147"/>
    </location>
</feature>
<dbReference type="Pfam" id="PF00436">
    <property type="entry name" value="SSB"/>
    <property type="match status" value="1"/>
</dbReference>
<sequence>MTGETKITIVGNLGDDPTLKYSGSGAARATFTVISNERMWDSSTRSYRDGDSLAMPCVAWRQYAENIAASLAKGARVVVTGALKQRTHQPADGGPRQVYTELQVEEVGACMRFATVEVTKAGSRPAQQGATTAPPATGAFEATWPPV</sequence>
<dbReference type="SUPFAM" id="SSF50249">
    <property type="entry name" value="Nucleic acid-binding proteins"/>
    <property type="match status" value="1"/>
</dbReference>